<dbReference type="EMBL" id="MU267944">
    <property type="protein sequence ID" value="KAH7907050.1"/>
    <property type="molecule type" value="Genomic_DNA"/>
</dbReference>
<name>A0ACB8A133_9AGAM</name>
<protein>
    <submittedName>
        <fullName evidence="1">Uncharacterized protein</fullName>
    </submittedName>
</protein>
<keyword evidence="2" id="KW-1185">Reference proteome</keyword>
<evidence type="ECO:0000313" key="1">
    <source>
        <dbReference type="EMBL" id="KAH7907050.1"/>
    </source>
</evidence>
<evidence type="ECO:0000313" key="2">
    <source>
        <dbReference type="Proteomes" id="UP000790377"/>
    </source>
</evidence>
<dbReference type="Proteomes" id="UP000790377">
    <property type="component" value="Unassembled WGS sequence"/>
</dbReference>
<gene>
    <name evidence="1" type="ORF">BJ138DRAFT_1161059</name>
</gene>
<reference evidence="1" key="1">
    <citation type="journal article" date="2021" name="New Phytol.">
        <title>Evolutionary innovations through gain and loss of genes in the ectomycorrhizal Boletales.</title>
        <authorList>
            <person name="Wu G."/>
            <person name="Miyauchi S."/>
            <person name="Morin E."/>
            <person name="Kuo A."/>
            <person name="Drula E."/>
            <person name="Varga T."/>
            <person name="Kohler A."/>
            <person name="Feng B."/>
            <person name="Cao Y."/>
            <person name="Lipzen A."/>
            <person name="Daum C."/>
            <person name="Hundley H."/>
            <person name="Pangilinan J."/>
            <person name="Johnson J."/>
            <person name="Barry K."/>
            <person name="LaButti K."/>
            <person name="Ng V."/>
            <person name="Ahrendt S."/>
            <person name="Min B."/>
            <person name="Choi I.G."/>
            <person name="Park H."/>
            <person name="Plett J.M."/>
            <person name="Magnuson J."/>
            <person name="Spatafora J.W."/>
            <person name="Nagy L.G."/>
            <person name="Henrissat B."/>
            <person name="Grigoriev I.V."/>
            <person name="Yang Z.L."/>
            <person name="Xu J."/>
            <person name="Martin F.M."/>
        </authorList>
    </citation>
    <scope>NUCLEOTIDE SEQUENCE</scope>
    <source>
        <strain evidence="1">ATCC 28755</strain>
    </source>
</reference>
<sequence>MDSSCTVTVHSFCENLNASQLNTESKFDEGNSLAKAACSSLGWITQRCKFDASIFLSARGQMYVFATKPPRLPSSNSIRKELKEWGEPLDPVHDDYFLLGHLDEFESTEFNDALESHYLNVKLCTTLVHSEPPVAELSPPVQVPQRRAALDSLSLFPLQPPAKRPRIDLSSLLNVIPQPHFLPAPSAGFLPLDPQRITPFLKAEPCPIAPHTLPSIQQLLMSPYQRGSWIIPIRGNLPWAGSTCASILEPIPEAAGTVESVLPSGPTNQRERQDPPQITWTYESLLGFWKFLASIQQAKTLGPISLSFHSASSRINPSTQNTFEPISEDVNRYSYPDTKPSVQSDSLTVAVGRARLQTIDHIKVYHDAKYSMYIRNILDAYQFIHHSGENTTQNKPEKIRVLKGARLIFMDDCSNAAFLL</sequence>
<comment type="caution">
    <text evidence="1">The sequence shown here is derived from an EMBL/GenBank/DDBJ whole genome shotgun (WGS) entry which is preliminary data.</text>
</comment>
<proteinExistence type="predicted"/>
<organism evidence="1 2">
    <name type="scientific">Hygrophoropsis aurantiaca</name>
    <dbReference type="NCBI Taxonomy" id="72124"/>
    <lineage>
        <taxon>Eukaryota</taxon>
        <taxon>Fungi</taxon>
        <taxon>Dikarya</taxon>
        <taxon>Basidiomycota</taxon>
        <taxon>Agaricomycotina</taxon>
        <taxon>Agaricomycetes</taxon>
        <taxon>Agaricomycetidae</taxon>
        <taxon>Boletales</taxon>
        <taxon>Coniophorineae</taxon>
        <taxon>Hygrophoropsidaceae</taxon>
        <taxon>Hygrophoropsis</taxon>
    </lineage>
</organism>
<accession>A0ACB8A133</accession>